<reference evidence="2" key="1">
    <citation type="journal article" date="2020" name="Microbiol. Resour. Announc.">
        <title>Complete Genome Sequence of Adlercreutzia sp. Strain 8CFCBH1, a Potent Producer of Equol, Isolated from Healthy Japanese Feces.</title>
        <authorList>
            <person name="Ogata Y."/>
            <person name="Sakamoto M."/>
            <person name="Ohkuma M."/>
            <person name="Hattori M."/>
            <person name="Suda W."/>
        </authorList>
    </citation>
    <scope>NUCLEOTIDE SEQUENCE [LARGE SCALE GENOMIC DNA]</scope>
    <source>
        <strain evidence="2">8CFCBH1</strain>
    </source>
</reference>
<dbReference type="RefSeq" id="WP_173113029.1">
    <property type="nucleotide sequence ID" value="NZ_AP022829.1"/>
</dbReference>
<evidence type="ECO:0000313" key="2">
    <source>
        <dbReference type="Proteomes" id="UP000501727"/>
    </source>
</evidence>
<accession>A0A6F8SKX1</accession>
<protein>
    <submittedName>
        <fullName evidence="1">Uncharacterized protein</fullName>
    </submittedName>
</protein>
<evidence type="ECO:0000313" key="1">
    <source>
        <dbReference type="EMBL" id="BCA88685.1"/>
    </source>
</evidence>
<sequence length="98" mass="10984">MQINRHFLIPLEGFADVSPIMGVPRGDLFKFGVNPFNGNVVMCFQDNPTARFYIRLFMAQLAKYPDMFDEAAIAAYHAGEIDGGDLERVPIVEFAEVV</sequence>
<name>A0A6F8SKX1_9ACTN</name>
<keyword evidence="2" id="KW-1185">Reference proteome</keyword>
<dbReference type="EMBL" id="AP022829">
    <property type="protein sequence ID" value="BCA88685.1"/>
    <property type="molecule type" value="Genomic_DNA"/>
</dbReference>
<dbReference type="Proteomes" id="UP000501727">
    <property type="component" value="Chromosome"/>
</dbReference>
<organism evidence="1 2">
    <name type="scientific">Adlercreutzia hattorii</name>
    <dbReference type="NCBI Taxonomy" id="2707299"/>
    <lineage>
        <taxon>Bacteria</taxon>
        <taxon>Bacillati</taxon>
        <taxon>Actinomycetota</taxon>
        <taxon>Coriobacteriia</taxon>
        <taxon>Eggerthellales</taxon>
        <taxon>Eggerthellaceae</taxon>
        <taxon>Adlercreutzia</taxon>
    </lineage>
</organism>
<dbReference type="AlphaFoldDB" id="A0A6F8SKX1"/>
<gene>
    <name evidence="1" type="ORF">ADCFC_11830</name>
</gene>
<proteinExistence type="predicted"/>
<reference evidence="2" key="2">
    <citation type="submission" date="2020-03" db="EMBL/GenBank/DDBJ databases">
        <title>Complete Genome Sequence of Adlercreutzia sp. strain 8CFCBH1 Producing Equol, Isolated from Healthy Japanese Feces.</title>
        <authorList>
            <person name="Ogata Y."/>
            <person name="Sakamoto M."/>
            <person name="Ohkuma M."/>
            <person name="Hattori M."/>
            <person name="Suda W."/>
        </authorList>
    </citation>
    <scope>NUCLEOTIDE SEQUENCE [LARGE SCALE GENOMIC DNA]</scope>
    <source>
        <strain evidence="2">8CFCBH1</strain>
    </source>
</reference>
<dbReference type="KEGG" id="ahat:ADCFC_13040"/>